<keyword evidence="2" id="KW-0812">Transmembrane</keyword>
<feature type="compositionally biased region" description="Polar residues" evidence="1">
    <location>
        <begin position="1"/>
        <end position="11"/>
    </location>
</feature>
<dbReference type="EMBL" id="SPRC01000018">
    <property type="protein sequence ID" value="TIB80168.1"/>
    <property type="molecule type" value="Genomic_DNA"/>
</dbReference>
<feature type="region of interest" description="Disordered" evidence="1">
    <location>
        <begin position="1"/>
        <end position="25"/>
    </location>
</feature>
<protein>
    <submittedName>
        <fullName evidence="3">Uncharacterized protein</fullName>
    </submittedName>
</protein>
<organism evidence="3 4">
    <name type="scientific">Wallemia mellicola</name>
    <dbReference type="NCBI Taxonomy" id="1708541"/>
    <lineage>
        <taxon>Eukaryota</taxon>
        <taxon>Fungi</taxon>
        <taxon>Dikarya</taxon>
        <taxon>Basidiomycota</taxon>
        <taxon>Wallemiomycotina</taxon>
        <taxon>Wallemiomycetes</taxon>
        <taxon>Wallemiales</taxon>
        <taxon>Wallemiaceae</taxon>
        <taxon>Wallemia</taxon>
    </lineage>
</organism>
<feature type="compositionally biased region" description="Acidic residues" evidence="1">
    <location>
        <begin position="634"/>
        <end position="651"/>
    </location>
</feature>
<accession>A0A4T0MBL0</accession>
<feature type="transmembrane region" description="Helical" evidence="2">
    <location>
        <begin position="56"/>
        <end position="74"/>
    </location>
</feature>
<sequence length="729" mass="83523">MRRSTSGNVNKPTPPVPRDSSLPDKPRFQEAVKIDTKKKGVTPVEPAPKAWRISTLVRKFTIFFILYSFAAHFFCSTPITPSSSDICQRHQTTIDYFEPYYNDIVQPYVQQAIDYTAPHRAHATEKLAPVTNQLVKLAPVFDKAKKSARRHYNTRLAPRVEIQRKRLAQKLAPYQARAHLLASEYHSKYFVPVVEDERIVRLNKLSNVLFTKVSDLTTTGWKVVEPHARVVFAYVRRTIYIALDKSWEAAKTHGPPARRLAVKYTKRGLAEWIAFSQKTTSWLSRHALTQYTRMGLDQKLVNVDHIKALKVKFLDPVLAHLAEWVAIQRNNSAHSLSFVLFSFFKSNARTIPPAVDELGEFLKSMGEPDPSANEVFTPEPTTEVVEEVVDPAQKLSDALSSLNSARETLINHLDKATQEFKGQLSSMRIEKSSEIRQKSDKAIAEMEADFTRLVKGFGDYYESELAKIVDGDLTKDVFESNTANVRRKVVNKLRELSQSSLDYLVNWQNEIDNDETNTISESLNDASQHLRNSQREIGSLYAWTDGITYQNWQEYHGLAALFDSQLDQLREYQEESDDLEVLFELLFERILTIERQSEAEIEQVGKVSTQIEDEEQVIEDQKGEENEDEKKDEIEDEKEDEQIEEQVEEFENSQGKQEEDLQEEEQDVDTSTEVFNDAQNADINETSLPSDLEEDEETEEGTHGTIYHVAETPTASAEATHKYHEHQEL</sequence>
<reference evidence="3 4" key="1">
    <citation type="submission" date="2019-03" db="EMBL/GenBank/DDBJ databases">
        <title>Sequencing 25 genomes of Wallemia mellicola.</title>
        <authorList>
            <person name="Gostincar C."/>
        </authorList>
    </citation>
    <scope>NUCLEOTIDE SEQUENCE [LARGE SCALE GENOMIC DNA]</scope>
    <source>
        <strain evidence="3 4">EXF-6152</strain>
    </source>
</reference>
<feature type="compositionally biased region" description="Polar residues" evidence="1">
    <location>
        <begin position="671"/>
        <end position="684"/>
    </location>
</feature>
<dbReference type="Proteomes" id="UP000310685">
    <property type="component" value="Unassembled WGS sequence"/>
</dbReference>
<gene>
    <name evidence="3" type="ORF">E3Q22_02099</name>
</gene>
<feature type="region of interest" description="Disordered" evidence="1">
    <location>
        <begin position="599"/>
        <end position="729"/>
    </location>
</feature>
<evidence type="ECO:0000313" key="4">
    <source>
        <dbReference type="Proteomes" id="UP000310685"/>
    </source>
</evidence>
<proteinExistence type="predicted"/>
<evidence type="ECO:0000256" key="2">
    <source>
        <dbReference type="SAM" id="Phobius"/>
    </source>
</evidence>
<name>A0A4T0MBL0_9BASI</name>
<feature type="compositionally biased region" description="Basic and acidic residues" evidence="1">
    <location>
        <begin position="619"/>
        <end position="633"/>
    </location>
</feature>
<comment type="caution">
    <text evidence="3">The sequence shown here is derived from an EMBL/GenBank/DDBJ whole genome shotgun (WGS) entry which is preliminary data.</text>
</comment>
<feature type="compositionally biased region" description="Basic and acidic residues" evidence="1">
    <location>
        <begin position="719"/>
        <end position="729"/>
    </location>
</feature>
<keyword evidence="2" id="KW-1133">Transmembrane helix</keyword>
<feature type="compositionally biased region" description="Acidic residues" evidence="1">
    <location>
        <begin position="660"/>
        <end position="670"/>
    </location>
</feature>
<dbReference type="AlphaFoldDB" id="A0A4T0MBL0"/>
<evidence type="ECO:0000256" key="1">
    <source>
        <dbReference type="SAM" id="MobiDB-lite"/>
    </source>
</evidence>
<keyword evidence="2" id="KW-0472">Membrane</keyword>
<evidence type="ECO:0000313" key="3">
    <source>
        <dbReference type="EMBL" id="TIB80168.1"/>
    </source>
</evidence>